<dbReference type="EMBL" id="JMCC02000134">
    <property type="protein sequence ID" value="KIG12375.1"/>
    <property type="molecule type" value="Genomic_DNA"/>
</dbReference>
<dbReference type="RefSeq" id="WP_052557854.1">
    <property type="nucleotide sequence ID" value="NZ_JMCC02000134.1"/>
</dbReference>
<feature type="domain" description="Peptidase C14 caspase" evidence="2">
    <location>
        <begin position="371"/>
        <end position="625"/>
    </location>
</feature>
<accession>A0A0C2CRV6</accession>
<evidence type="ECO:0000313" key="4">
    <source>
        <dbReference type="Proteomes" id="UP000031599"/>
    </source>
</evidence>
<organism evidence="3 4">
    <name type="scientific">Enhygromyxa salina</name>
    <dbReference type="NCBI Taxonomy" id="215803"/>
    <lineage>
        <taxon>Bacteria</taxon>
        <taxon>Pseudomonadati</taxon>
        <taxon>Myxococcota</taxon>
        <taxon>Polyangia</taxon>
        <taxon>Nannocystales</taxon>
        <taxon>Nannocystaceae</taxon>
        <taxon>Enhygromyxa</taxon>
    </lineage>
</organism>
<feature type="region of interest" description="Disordered" evidence="1">
    <location>
        <begin position="331"/>
        <end position="351"/>
    </location>
</feature>
<dbReference type="GO" id="GO:0005737">
    <property type="term" value="C:cytoplasm"/>
    <property type="evidence" value="ECO:0007669"/>
    <property type="project" value="TreeGrafter"/>
</dbReference>
<gene>
    <name evidence="3" type="ORF">DB30_01534</name>
</gene>
<dbReference type="InterPro" id="IPR011600">
    <property type="entry name" value="Pept_C14_caspase"/>
</dbReference>
<comment type="caution">
    <text evidence="3">The sequence shown here is derived from an EMBL/GenBank/DDBJ whole genome shotgun (WGS) entry which is preliminary data.</text>
</comment>
<dbReference type="GO" id="GO:0004197">
    <property type="term" value="F:cysteine-type endopeptidase activity"/>
    <property type="evidence" value="ECO:0007669"/>
    <property type="project" value="InterPro"/>
</dbReference>
<sequence>MTKKPATAGDGDFHIYCIPESVADQGGLQENHHYLAVDAVTWFINESDSWLRSWIASGTIDINVGGERYQAGLGTFELRGDARTAPIFDRPVLADRNYCGGTLTLNVSLFAIKHDTAIATMLKGASRASLGIAAGMVQTATPTGPQRVLGAAAGDLVASLSELTQSSAKTKNLFSLDGLELNLRPDQLRADSTHVLFHRGSSLDEGKLKIAAKGGFTQPLFDGEVLEDGAWVLLRLRRQTFYPGRRPWFGLERGLEADIDNLVADVQHQQRTSAQALDSLRAGSGDTLFDRFRALRLVIQQDGCFTKEEARARVGRLGNKLADARASVRVPSGVRGVGGPPGDGGPPSDDADLRAEVEAIDNRTSERAGRNHVLLIGVDAYATRPLRGCVGDALEVGEVLRKHYAVDQEEITLLASAHPGHHDLPDATPATARNIRDALAHLASAVVTSEDRVVIHFSGHGGMQIVEGERNRYAKECILPVDYRERDGQIYDVELNRRLAAIARRTRNLTVILDCCHSGGAARGATVRSCPLPPIAAKDLPEHVRHPQRGIGLDVGFAPLIVAACRADQEAEETRLPNGRSVGKLTRALTNALRKLAPEDRRECSWRELWPEIDANIKGKQQPWLIGDGERLIFGLSLAREPGELRVQPQAGRYEVFAGTLLNITRGTKVGVYGSEPHSLPRIDSRADDAARVGTLCVEEASPAKAIATAVADFPWPQRPRCRVVRYGEPALRLSLHGSPERVAELRAELAEHLADMVAEDPDAPVRVVEDAETGQWVLCDELFGLASGGDHELTRFETDVAVHVLAHCQRYRAPLQLADGVADLPNSISGGLDLQLLRAEIQVDDVQDPDLPQIDIDEEGRYRADMGTHFCVKVFNRSRYPLHVSVLNVARDGQVEWLGSEAVPRFGTHVFWYPDELGRPFVLNGTPGFDRFVAVGATPMELTAVEQLELRQGFADVIGRARAGELTKNVYSGGGGRQPTRWVSAKVVLRGGP</sequence>
<dbReference type="InterPro" id="IPR050452">
    <property type="entry name" value="Metacaspase"/>
</dbReference>
<protein>
    <recommendedName>
        <fullName evidence="2">Peptidase C14 caspase domain-containing protein</fullName>
    </recommendedName>
</protein>
<dbReference type="Proteomes" id="UP000031599">
    <property type="component" value="Unassembled WGS sequence"/>
</dbReference>
<dbReference type="GO" id="GO:0006508">
    <property type="term" value="P:proteolysis"/>
    <property type="evidence" value="ECO:0007669"/>
    <property type="project" value="InterPro"/>
</dbReference>
<dbReference type="Pfam" id="PF00656">
    <property type="entry name" value="Peptidase_C14"/>
    <property type="match status" value="1"/>
</dbReference>
<evidence type="ECO:0000256" key="1">
    <source>
        <dbReference type="SAM" id="MobiDB-lite"/>
    </source>
</evidence>
<proteinExistence type="predicted"/>
<dbReference type="AlphaFoldDB" id="A0A0C2CRV6"/>
<name>A0A0C2CRV6_9BACT</name>
<dbReference type="PANTHER" id="PTHR48104:SF30">
    <property type="entry name" value="METACASPASE-1"/>
    <property type="match status" value="1"/>
</dbReference>
<evidence type="ECO:0000313" key="3">
    <source>
        <dbReference type="EMBL" id="KIG12375.1"/>
    </source>
</evidence>
<dbReference type="PANTHER" id="PTHR48104">
    <property type="entry name" value="METACASPASE-4"/>
    <property type="match status" value="1"/>
</dbReference>
<evidence type="ECO:0000259" key="2">
    <source>
        <dbReference type="Pfam" id="PF00656"/>
    </source>
</evidence>
<dbReference type="Gene3D" id="3.40.50.1460">
    <property type="match status" value="1"/>
</dbReference>
<reference evidence="3 4" key="1">
    <citation type="submission" date="2014-12" db="EMBL/GenBank/DDBJ databases">
        <title>Genome assembly of Enhygromyxa salina DSM 15201.</title>
        <authorList>
            <person name="Sharma G."/>
            <person name="Subramanian S."/>
        </authorList>
    </citation>
    <scope>NUCLEOTIDE SEQUENCE [LARGE SCALE GENOMIC DNA]</scope>
    <source>
        <strain evidence="3 4">DSM 15201</strain>
    </source>
</reference>